<name>A0A1Q8QAE0_9BACI</name>
<feature type="domain" description="RNA polymerase sigma-70 region 2" evidence="1">
    <location>
        <begin position="8"/>
        <end position="71"/>
    </location>
</feature>
<dbReference type="NCBIfam" id="TIGR02937">
    <property type="entry name" value="sigma70-ECF"/>
    <property type="match status" value="1"/>
</dbReference>
<dbReference type="STRING" id="1714264.BTO30_01535"/>
<evidence type="ECO:0000259" key="1">
    <source>
        <dbReference type="Pfam" id="PF04542"/>
    </source>
</evidence>
<accession>A0A1Q8QAE0</accession>
<evidence type="ECO:0000313" key="2">
    <source>
        <dbReference type="EMBL" id="OLN24245.1"/>
    </source>
</evidence>
<dbReference type="Proteomes" id="UP000185568">
    <property type="component" value="Unassembled WGS sequence"/>
</dbReference>
<dbReference type="Gene3D" id="1.10.10.10">
    <property type="entry name" value="Winged helix-like DNA-binding domain superfamily/Winged helix DNA-binding domain"/>
    <property type="match status" value="1"/>
</dbReference>
<protein>
    <recommendedName>
        <fullName evidence="1">RNA polymerase sigma-70 region 2 domain-containing protein</fullName>
    </recommendedName>
</protein>
<dbReference type="InterPro" id="IPR013325">
    <property type="entry name" value="RNA_pol_sigma_r2"/>
</dbReference>
<organism evidence="2 3">
    <name type="scientific">Domibacillus antri</name>
    <dbReference type="NCBI Taxonomy" id="1714264"/>
    <lineage>
        <taxon>Bacteria</taxon>
        <taxon>Bacillati</taxon>
        <taxon>Bacillota</taxon>
        <taxon>Bacilli</taxon>
        <taxon>Bacillales</taxon>
        <taxon>Bacillaceae</taxon>
        <taxon>Domibacillus</taxon>
    </lineage>
</organism>
<dbReference type="AlphaFoldDB" id="A0A1Q8QAE0"/>
<sequence>MQFEQIAQQYNPMIHRILNKLHIYKNKEDYHQVGLIALWEAYTKFDSSKGEFPPFAYAYIQGRVMNALTKDAAFSDHSVLTGEPVLFEGIDSRPTPEETTLTKTAGAHLTGRAKRWYELSIINGLTNPDIARRENVSPAAVRKWQMSAIQQLQEQFGDVK</sequence>
<gene>
    <name evidence="2" type="ORF">BTO30_01535</name>
</gene>
<comment type="caution">
    <text evidence="2">The sequence shown here is derived from an EMBL/GenBank/DDBJ whole genome shotgun (WGS) entry which is preliminary data.</text>
</comment>
<dbReference type="InterPro" id="IPR014284">
    <property type="entry name" value="RNA_pol_sigma-70_dom"/>
</dbReference>
<dbReference type="InterPro" id="IPR013324">
    <property type="entry name" value="RNA_pol_sigma_r3/r4-like"/>
</dbReference>
<dbReference type="EMBL" id="MSDU01000003">
    <property type="protein sequence ID" value="OLN24245.1"/>
    <property type="molecule type" value="Genomic_DNA"/>
</dbReference>
<dbReference type="InterPro" id="IPR036388">
    <property type="entry name" value="WH-like_DNA-bd_sf"/>
</dbReference>
<proteinExistence type="predicted"/>
<dbReference type="Pfam" id="PF04542">
    <property type="entry name" value="Sigma70_r2"/>
    <property type="match status" value="1"/>
</dbReference>
<evidence type="ECO:0000313" key="3">
    <source>
        <dbReference type="Proteomes" id="UP000185568"/>
    </source>
</evidence>
<reference evidence="2 3" key="1">
    <citation type="submission" date="2016-12" db="EMBL/GenBank/DDBJ databases">
        <title>Domibacillus antri genome sequencing.</title>
        <authorList>
            <person name="Verma A."/>
            <person name="Krishnamurthi S."/>
        </authorList>
    </citation>
    <scope>NUCLEOTIDE SEQUENCE [LARGE SCALE GENOMIC DNA]</scope>
    <source>
        <strain evidence="2 3">XD80</strain>
    </source>
</reference>
<keyword evidence="3" id="KW-1185">Reference proteome</keyword>
<dbReference type="GO" id="GO:0006352">
    <property type="term" value="P:DNA-templated transcription initiation"/>
    <property type="evidence" value="ECO:0007669"/>
    <property type="project" value="InterPro"/>
</dbReference>
<dbReference type="InterPro" id="IPR007627">
    <property type="entry name" value="RNA_pol_sigma70_r2"/>
</dbReference>
<dbReference type="SUPFAM" id="SSF88659">
    <property type="entry name" value="Sigma3 and sigma4 domains of RNA polymerase sigma factors"/>
    <property type="match status" value="1"/>
</dbReference>
<dbReference type="Gene3D" id="1.10.1740.10">
    <property type="match status" value="1"/>
</dbReference>
<dbReference type="GO" id="GO:0003700">
    <property type="term" value="F:DNA-binding transcription factor activity"/>
    <property type="evidence" value="ECO:0007669"/>
    <property type="project" value="InterPro"/>
</dbReference>
<dbReference type="SUPFAM" id="SSF88946">
    <property type="entry name" value="Sigma2 domain of RNA polymerase sigma factors"/>
    <property type="match status" value="1"/>
</dbReference>